<comment type="caution">
    <text evidence="1">The sequence shown here is derived from an EMBL/GenBank/DDBJ whole genome shotgun (WGS) entry which is preliminary data.</text>
</comment>
<accession>A0A921TZT8</accession>
<evidence type="ECO:0008006" key="3">
    <source>
        <dbReference type="Google" id="ProtNLM"/>
    </source>
</evidence>
<proteinExistence type="predicted"/>
<gene>
    <name evidence="1" type="ORF">BDA96_10G062900</name>
</gene>
<reference evidence="1" key="1">
    <citation type="journal article" date="2019" name="BMC Genomics">
        <title>A new reference genome for Sorghum bicolor reveals high levels of sequence similarity between sweet and grain genotypes: implications for the genetics of sugar metabolism.</title>
        <authorList>
            <person name="Cooper E.A."/>
            <person name="Brenton Z.W."/>
            <person name="Flinn B.S."/>
            <person name="Jenkins J."/>
            <person name="Shu S."/>
            <person name="Flowers D."/>
            <person name="Luo F."/>
            <person name="Wang Y."/>
            <person name="Xia P."/>
            <person name="Barry K."/>
            <person name="Daum C."/>
            <person name="Lipzen A."/>
            <person name="Yoshinaga Y."/>
            <person name="Schmutz J."/>
            <person name="Saski C."/>
            <person name="Vermerris W."/>
            <person name="Kresovich S."/>
        </authorList>
    </citation>
    <scope>NUCLEOTIDE SEQUENCE</scope>
</reference>
<sequence>MGVVFLYRARAAPAPARQVGVGVGLDSRVRSTLLARVRARFARKTAGSTLGDLARGGGAAPGRQPRVPFGVLFFSCTVSDSVRRRPEYVRLRPPGDDCVLCGQESETADHLLSACVYTRQVWLRVLRRAGFQAICPTASSSMVPWWITARASLVGERRKAFDALVLLIAWTTWKEHNRRTFDNIARSEDELFLAAREEALELVAAGFSKLAGIFSQ</sequence>
<name>A0A921TZT8_SORBI</name>
<dbReference type="Proteomes" id="UP000807115">
    <property type="component" value="Chromosome 10"/>
</dbReference>
<protein>
    <recommendedName>
        <fullName evidence="3">Reverse transcriptase zinc-binding domain-containing protein</fullName>
    </recommendedName>
</protein>
<reference evidence="1" key="2">
    <citation type="submission" date="2020-10" db="EMBL/GenBank/DDBJ databases">
        <authorList>
            <person name="Cooper E.A."/>
            <person name="Brenton Z.W."/>
            <person name="Flinn B.S."/>
            <person name="Jenkins J."/>
            <person name="Shu S."/>
            <person name="Flowers D."/>
            <person name="Luo F."/>
            <person name="Wang Y."/>
            <person name="Xia P."/>
            <person name="Barry K."/>
            <person name="Daum C."/>
            <person name="Lipzen A."/>
            <person name="Yoshinaga Y."/>
            <person name="Schmutz J."/>
            <person name="Saski C."/>
            <person name="Vermerris W."/>
            <person name="Kresovich S."/>
        </authorList>
    </citation>
    <scope>NUCLEOTIDE SEQUENCE</scope>
</reference>
<organism evidence="1 2">
    <name type="scientific">Sorghum bicolor</name>
    <name type="common">Sorghum</name>
    <name type="synonym">Sorghum vulgare</name>
    <dbReference type="NCBI Taxonomy" id="4558"/>
    <lineage>
        <taxon>Eukaryota</taxon>
        <taxon>Viridiplantae</taxon>
        <taxon>Streptophyta</taxon>
        <taxon>Embryophyta</taxon>
        <taxon>Tracheophyta</taxon>
        <taxon>Spermatophyta</taxon>
        <taxon>Magnoliopsida</taxon>
        <taxon>Liliopsida</taxon>
        <taxon>Poales</taxon>
        <taxon>Poaceae</taxon>
        <taxon>PACMAD clade</taxon>
        <taxon>Panicoideae</taxon>
        <taxon>Andropogonodae</taxon>
        <taxon>Andropogoneae</taxon>
        <taxon>Sorghinae</taxon>
        <taxon>Sorghum</taxon>
    </lineage>
</organism>
<evidence type="ECO:0000313" key="1">
    <source>
        <dbReference type="EMBL" id="KAG0512995.1"/>
    </source>
</evidence>
<dbReference type="AlphaFoldDB" id="A0A921TZT8"/>
<dbReference type="EMBL" id="CM027689">
    <property type="protein sequence ID" value="KAG0512995.1"/>
    <property type="molecule type" value="Genomic_DNA"/>
</dbReference>
<evidence type="ECO:0000313" key="2">
    <source>
        <dbReference type="Proteomes" id="UP000807115"/>
    </source>
</evidence>